<gene>
    <name evidence="1" type="ORF">SCHPADRAFT_927384</name>
</gene>
<dbReference type="Proteomes" id="UP000053477">
    <property type="component" value="Unassembled WGS sequence"/>
</dbReference>
<evidence type="ECO:0000313" key="1">
    <source>
        <dbReference type="EMBL" id="KLO15104.1"/>
    </source>
</evidence>
<protein>
    <submittedName>
        <fullName evidence="1">Uncharacterized protein</fullName>
    </submittedName>
</protein>
<accession>A0A0H2RTF2</accession>
<reference evidence="1 2" key="1">
    <citation type="submission" date="2015-04" db="EMBL/GenBank/DDBJ databases">
        <title>Complete genome sequence of Schizopora paradoxa KUC8140, a cosmopolitan wood degrader in East Asia.</title>
        <authorList>
            <consortium name="DOE Joint Genome Institute"/>
            <person name="Min B."/>
            <person name="Park H."/>
            <person name="Jang Y."/>
            <person name="Kim J.-J."/>
            <person name="Kim K.H."/>
            <person name="Pangilinan J."/>
            <person name="Lipzen A."/>
            <person name="Riley R."/>
            <person name="Grigoriev I.V."/>
            <person name="Spatafora J.W."/>
            <person name="Choi I.-G."/>
        </authorList>
    </citation>
    <scope>NUCLEOTIDE SEQUENCE [LARGE SCALE GENOMIC DNA]</scope>
    <source>
        <strain evidence="1 2">KUC8140</strain>
    </source>
</reference>
<sequence>MNVDVKPPRKPSKANLIKYDTENSIARRVKLMRMFDTEFAILGKRKEEAAEAHAALKERYVCYNSVPSDPEEAKRFLETCEELVDKPATNTTEHIMKAGAAFSLMTHFTRVVQRDLPPHVERYIVHHVMLQMKALMLQPLMPYRVRNGEGPQTLVVDETMADLLVYDTLALEAKTFVVPGSDPEDTRTFRVIGSGRSNQALFWEVLFEDAEEAFRMDQDALRELLFDTIMCDIPR</sequence>
<dbReference type="AlphaFoldDB" id="A0A0H2RTF2"/>
<dbReference type="EMBL" id="KQ085934">
    <property type="protein sequence ID" value="KLO15104.1"/>
    <property type="molecule type" value="Genomic_DNA"/>
</dbReference>
<organism evidence="1 2">
    <name type="scientific">Schizopora paradoxa</name>
    <dbReference type="NCBI Taxonomy" id="27342"/>
    <lineage>
        <taxon>Eukaryota</taxon>
        <taxon>Fungi</taxon>
        <taxon>Dikarya</taxon>
        <taxon>Basidiomycota</taxon>
        <taxon>Agaricomycotina</taxon>
        <taxon>Agaricomycetes</taxon>
        <taxon>Hymenochaetales</taxon>
        <taxon>Schizoporaceae</taxon>
        <taxon>Schizopora</taxon>
    </lineage>
</organism>
<dbReference type="InParanoid" id="A0A0H2RTF2"/>
<keyword evidence="2" id="KW-1185">Reference proteome</keyword>
<name>A0A0H2RTF2_9AGAM</name>
<proteinExistence type="predicted"/>
<evidence type="ECO:0000313" key="2">
    <source>
        <dbReference type="Proteomes" id="UP000053477"/>
    </source>
</evidence>